<dbReference type="AlphaFoldDB" id="A0A7R9LS03"/>
<evidence type="ECO:0000313" key="3">
    <source>
        <dbReference type="EMBL" id="CAD7646134.1"/>
    </source>
</evidence>
<evidence type="ECO:0000256" key="1">
    <source>
        <dbReference type="SAM" id="SignalP"/>
    </source>
</evidence>
<dbReference type="Pfam" id="PF02931">
    <property type="entry name" value="Neur_chan_LBD"/>
    <property type="match status" value="1"/>
</dbReference>
<evidence type="ECO:0000313" key="4">
    <source>
        <dbReference type="Proteomes" id="UP000728032"/>
    </source>
</evidence>
<dbReference type="InterPro" id="IPR006202">
    <property type="entry name" value="Neur_chan_lig-bd"/>
</dbReference>
<dbReference type="OrthoDB" id="6366181at2759"/>
<feature type="chain" id="PRO_5035592104" description="Neurotransmitter-gated ion-channel ligand-binding domain-containing protein" evidence="1">
    <location>
        <begin position="16"/>
        <end position="232"/>
    </location>
</feature>
<dbReference type="Gene3D" id="2.70.170.10">
    <property type="entry name" value="Neurotransmitter-gated ion-channel ligand-binding domain"/>
    <property type="match status" value="1"/>
</dbReference>
<dbReference type="InterPro" id="IPR036734">
    <property type="entry name" value="Neur_chan_lig-bd_sf"/>
</dbReference>
<dbReference type="InterPro" id="IPR006201">
    <property type="entry name" value="Neur_channel"/>
</dbReference>
<feature type="signal peptide" evidence="1">
    <location>
        <begin position="1"/>
        <end position="15"/>
    </location>
</feature>
<proteinExistence type="predicted"/>
<reference evidence="3" key="1">
    <citation type="submission" date="2020-11" db="EMBL/GenBank/DDBJ databases">
        <authorList>
            <person name="Tran Van P."/>
        </authorList>
    </citation>
    <scope>NUCLEOTIDE SEQUENCE</scope>
</reference>
<evidence type="ECO:0000259" key="2">
    <source>
        <dbReference type="Pfam" id="PF02931"/>
    </source>
</evidence>
<accession>A0A7R9LS03</accession>
<organism evidence="3">
    <name type="scientific">Oppiella nova</name>
    <dbReference type="NCBI Taxonomy" id="334625"/>
    <lineage>
        <taxon>Eukaryota</taxon>
        <taxon>Metazoa</taxon>
        <taxon>Ecdysozoa</taxon>
        <taxon>Arthropoda</taxon>
        <taxon>Chelicerata</taxon>
        <taxon>Arachnida</taxon>
        <taxon>Acari</taxon>
        <taxon>Acariformes</taxon>
        <taxon>Sarcoptiformes</taxon>
        <taxon>Oribatida</taxon>
        <taxon>Brachypylina</taxon>
        <taxon>Oppioidea</taxon>
        <taxon>Oppiidae</taxon>
        <taxon>Oppiella</taxon>
    </lineage>
</organism>
<keyword evidence="4" id="KW-1185">Reference proteome</keyword>
<dbReference type="SUPFAM" id="SSF63712">
    <property type="entry name" value="Nicotinic receptor ligand binding domain-like"/>
    <property type="match status" value="1"/>
</dbReference>
<name>A0A7R9LS03_9ACAR</name>
<feature type="domain" description="Neurotransmitter-gated ion-channel ligand-binding" evidence="2">
    <location>
        <begin position="37"/>
        <end position="226"/>
    </location>
</feature>
<dbReference type="EMBL" id="OC917098">
    <property type="protein sequence ID" value="CAD7646134.1"/>
    <property type="molecule type" value="Genomic_DNA"/>
</dbReference>
<dbReference type="GO" id="GO:0016020">
    <property type="term" value="C:membrane"/>
    <property type="evidence" value="ECO:0007669"/>
    <property type="project" value="InterPro"/>
</dbReference>
<dbReference type="GO" id="GO:0005230">
    <property type="term" value="F:extracellular ligand-gated monoatomic ion channel activity"/>
    <property type="evidence" value="ECO:0007669"/>
    <property type="project" value="InterPro"/>
</dbReference>
<dbReference type="GO" id="GO:0004888">
    <property type="term" value="F:transmembrane signaling receptor activity"/>
    <property type="evidence" value="ECO:0007669"/>
    <property type="project" value="InterPro"/>
</dbReference>
<sequence length="232" mass="26116">MKTIIILCAIAVCYAKHITSANSKVAAVKNFKAITSPELYDKDIRPYLGENTTVKVGVTMYVVDYEFDANDRKMDVVMYFRQKWTDPRLEATGFTESVVGGKSLVDRVWLPDTFFANSLDVEVVKDPIRNTFISIKPNGDVLFSERIKVSFRCGPKKSSNPDECSLEMESYGHSMADIEYTWGKGAESVGYSKSFEHGDYKLVEAVNRVETVSLSSGQYSRIMAAFKFNLKN</sequence>
<dbReference type="PANTHER" id="PTHR18945">
    <property type="entry name" value="NEUROTRANSMITTER GATED ION CHANNEL"/>
    <property type="match status" value="1"/>
</dbReference>
<protein>
    <recommendedName>
        <fullName evidence="2">Neurotransmitter-gated ion-channel ligand-binding domain-containing protein</fullName>
    </recommendedName>
</protein>
<dbReference type="EMBL" id="CAJPVJ010002273">
    <property type="protein sequence ID" value="CAG2166043.1"/>
    <property type="molecule type" value="Genomic_DNA"/>
</dbReference>
<dbReference type="Proteomes" id="UP000728032">
    <property type="component" value="Unassembled WGS sequence"/>
</dbReference>
<keyword evidence="1" id="KW-0732">Signal</keyword>
<gene>
    <name evidence="3" type="ORF">ONB1V03_LOCUS5572</name>
</gene>